<dbReference type="Gene3D" id="3.10.129.10">
    <property type="entry name" value="Hotdog Thioesterase"/>
    <property type="match status" value="1"/>
</dbReference>
<evidence type="ECO:0000256" key="4">
    <source>
        <dbReference type="ARBA" id="ARBA00022832"/>
    </source>
</evidence>
<dbReference type="Pfam" id="PF01643">
    <property type="entry name" value="Acyl-ACP_TE"/>
    <property type="match status" value="1"/>
</dbReference>
<dbReference type="InterPro" id="IPR049427">
    <property type="entry name" value="Acyl-ACP_TE_C"/>
</dbReference>
<name>A0A1M5EK77_9BACT</name>
<accession>A0A1M5EK77</accession>
<dbReference type="PANTHER" id="PTHR31727">
    <property type="entry name" value="OLEOYL-ACYL CARRIER PROTEIN THIOESTERASE 1, CHLOROPLASTIC"/>
    <property type="match status" value="1"/>
</dbReference>
<organism evidence="10 11">
    <name type="scientific">Fodinibius roseus</name>
    <dbReference type="NCBI Taxonomy" id="1194090"/>
    <lineage>
        <taxon>Bacteria</taxon>
        <taxon>Pseudomonadati</taxon>
        <taxon>Balneolota</taxon>
        <taxon>Balneolia</taxon>
        <taxon>Balneolales</taxon>
        <taxon>Balneolaceae</taxon>
        <taxon>Fodinibius</taxon>
    </lineage>
</organism>
<keyword evidence="6" id="KW-0443">Lipid metabolism</keyword>
<feature type="domain" description="Acyl-ACP thioesterase-like C-terminal" evidence="9">
    <location>
        <begin position="149"/>
        <end position="243"/>
    </location>
</feature>
<sequence length="245" mass="28392">MFEKQFDLRYFEMGQHGEATPVTILTLLEETAADHCLSIGCSLYELLEKGIGWVLLSGRMVMERYPGYKEKITIKTWLSSFRTFRGIRENLIIGEKGSIIGRAKGFWLFFDIERRKPARIFDEILEGWNINPEESIEVDSTEVKALDSAAYRKEFVIQRFDMDSNEHVNNLRYLQWAMESIPDDIIDHCYLHTIDGNFVGEAQYGHTIESLADPVGSEKTFVHTIKDIDNNKVCSTARTVWREHK</sequence>
<keyword evidence="7" id="KW-0275">Fatty acid biosynthesis</keyword>
<reference evidence="10 11" key="1">
    <citation type="submission" date="2016-11" db="EMBL/GenBank/DDBJ databases">
        <authorList>
            <person name="Jaros S."/>
            <person name="Januszkiewicz K."/>
            <person name="Wedrychowicz H."/>
        </authorList>
    </citation>
    <scope>NUCLEOTIDE SEQUENCE [LARGE SCALE GENOMIC DNA]</scope>
    <source>
        <strain evidence="10 11">DSM 21986</strain>
    </source>
</reference>
<dbReference type="GO" id="GO:0016297">
    <property type="term" value="F:fatty acyl-[ACP] hydrolase activity"/>
    <property type="evidence" value="ECO:0007669"/>
    <property type="project" value="InterPro"/>
</dbReference>
<dbReference type="InterPro" id="IPR029069">
    <property type="entry name" value="HotDog_dom_sf"/>
</dbReference>
<evidence type="ECO:0000256" key="2">
    <source>
        <dbReference type="ARBA" id="ARBA00022516"/>
    </source>
</evidence>
<evidence type="ECO:0000313" key="10">
    <source>
        <dbReference type="EMBL" id="SHF79713.1"/>
    </source>
</evidence>
<dbReference type="STRING" id="1194090.SAMN05443144_11387"/>
<evidence type="ECO:0000259" key="9">
    <source>
        <dbReference type="Pfam" id="PF20791"/>
    </source>
</evidence>
<dbReference type="PANTHER" id="PTHR31727:SF6">
    <property type="entry name" value="OLEOYL-ACYL CARRIER PROTEIN THIOESTERASE 1, CHLOROPLASTIC"/>
    <property type="match status" value="1"/>
</dbReference>
<comment type="similarity">
    <text evidence="1">Belongs to the acyl-ACP thioesterase family.</text>
</comment>
<evidence type="ECO:0000256" key="5">
    <source>
        <dbReference type="ARBA" id="ARBA00022946"/>
    </source>
</evidence>
<protein>
    <submittedName>
        <fullName evidence="10">Acyl-ACP thioesterase</fullName>
    </submittedName>
</protein>
<keyword evidence="5" id="KW-0809">Transit peptide</keyword>
<keyword evidence="3" id="KW-0378">Hydrolase</keyword>
<dbReference type="RefSeq" id="WP_073064901.1">
    <property type="nucleotide sequence ID" value="NZ_FQUS01000013.1"/>
</dbReference>
<proteinExistence type="inferred from homology"/>
<gene>
    <name evidence="10" type="ORF">SAMN05443144_11387</name>
</gene>
<evidence type="ECO:0000256" key="7">
    <source>
        <dbReference type="ARBA" id="ARBA00023160"/>
    </source>
</evidence>
<evidence type="ECO:0000256" key="6">
    <source>
        <dbReference type="ARBA" id="ARBA00023098"/>
    </source>
</evidence>
<dbReference type="EMBL" id="FQUS01000013">
    <property type="protein sequence ID" value="SHF79713.1"/>
    <property type="molecule type" value="Genomic_DNA"/>
</dbReference>
<keyword evidence="2" id="KW-0444">Lipid biosynthesis</keyword>
<keyword evidence="4" id="KW-0276">Fatty acid metabolism</keyword>
<evidence type="ECO:0000313" key="11">
    <source>
        <dbReference type="Proteomes" id="UP000184041"/>
    </source>
</evidence>
<evidence type="ECO:0000259" key="8">
    <source>
        <dbReference type="Pfam" id="PF01643"/>
    </source>
</evidence>
<dbReference type="InterPro" id="IPR045023">
    <property type="entry name" value="FATA/B"/>
</dbReference>
<evidence type="ECO:0000256" key="1">
    <source>
        <dbReference type="ARBA" id="ARBA00006500"/>
    </source>
</evidence>
<keyword evidence="11" id="KW-1185">Reference proteome</keyword>
<dbReference type="CDD" id="cd00586">
    <property type="entry name" value="4HBT"/>
    <property type="match status" value="1"/>
</dbReference>
<evidence type="ECO:0000256" key="3">
    <source>
        <dbReference type="ARBA" id="ARBA00022801"/>
    </source>
</evidence>
<dbReference type="Proteomes" id="UP000184041">
    <property type="component" value="Unassembled WGS sequence"/>
</dbReference>
<dbReference type="SUPFAM" id="SSF54637">
    <property type="entry name" value="Thioesterase/thiol ester dehydrase-isomerase"/>
    <property type="match status" value="2"/>
</dbReference>
<feature type="domain" description="Acyl-ACP thioesterase N-terminal hotdog" evidence="8">
    <location>
        <begin position="2"/>
        <end position="126"/>
    </location>
</feature>
<dbReference type="InterPro" id="IPR002864">
    <property type="entry name" value="Acyl-ACP_thioesterase_NHD"/>
</dbReference>
<dbReference type="OrthoDB" id="9801517at2"/>
<dbReference type="Pfam" id="PF20791">
    <property type="entry name" value="Acyl-ACP_TE_C"/>
    <property type="match status" value="1"/>
</dbReference>
<dbReference type="AlphaFoldDB" id="A0A1M5EK77"/>
<dbReference type="GO" id="GO:0000036">
    <property type="term" value="F:acyl carrier activity"/>
    <property type="evidence" value="ECO:0007669"/>
    <property type="project" value="TreeGrafter"/>
</dbReference>